<dbReference type="AlphaFoldDB" id="A0AAD4L0H9"/>
<evidence type="ECO:0000313" key="3">
    <source>
        <dbReference type="Proteomes" id="UP001201262"/>
    </source>
</evidence>
<feature type="compositionally biased region" description="Basic and acidic residues" evidence="1">
    <location>
        <begin position="89"/>
        <end position="101"/>
    </location>
</feature>
<dbReference type="GeneID" id="70248229"/>
<feature type="compositionally biased region" description="Low complexity" evidence="1">
    <location>
        <begin position="231"/>
        <end position="244"/>
    </location>
</feature>
<gene>
    <name evidence="2" type="ORF">BGW36DRAFT_394665</name>
</gene>
<dbReference type="RefSeq" id="XP_046075252.1">
    <property type="nucleotide sequence ID" value="XM_046217942.1"/>
</dbReference>
<sequence length="559" mass="60120">MAEVASTSSPIEARSLSSVTSIAANPPAYPRNPTQTPHDRLVLYIVKVPGSQDVVLTPLKPPTKSNISSEAINSSLYYLHVASESDEDVLRSLESEHEQTQHEPYGVSQHDEPTSSRLSSETFSRLNDFHRKPVGGGNGDGDREGIPPPPPPPHREIPSGQSVQRKLAPAADAYGHGEEGRKDENLKLFTIPRRPITSSDGPGAPPSTAMPSPQMRLDTERAQERGAEKVSSSPATGSPKSSSAFRITVIRRDPASGYQWNVGSISSSSTNKGTIRVEITNPGYGKFLNNEAFSLGQSLPAASHDGNAAAEAIKALALTTQQNNNHSDGIFRRDVVPIRHNQQHHHHNISKSEIFHRRSGSADSKITDIVNAKVTRGYYSFTSPWNGTCSFVASVNGRSIKCKHTIANPSRGAGADSHHNNNAEVTVSELRFNIPFPFEQTFRSPLASVVLGEKGSKRGALAQAITSNIQKAQQRARSRSGSESAPNYRPPSASSSEGLAAADEDRLDFSLAREPGGGGMSGKSAKLGKLVIEDEGIKMIDLVVATSMGVWWRACNRVP</sequence>
<name>A0AAD4L0H9_9EURO</name>
<feature type="region of interest" description="Disordered" evidence="1">
    <location>
        <begin position="468"/>
        <end position="500"/>
    </location>
</feature>
<evidence type="ECO:0000313" key="2">
    <source>
        <dbReference type="EMBL" id="KAH8701876.1"/>
    </source>
</evidence>
<evidence type="ECO:0000256" key="1">
    <source>
        <dbReference type="SAM" id="MobiDB-lite"/>
    </source>
</evidence>
<dbReference type="Proteomes" id="UP001201262">
    <property type="component" value="Unassembled WGS sequence"/>
</dbReference>
<feature type="compositionally biased region" description="Polar residues" evidence="1">
    <location>
        <begin position="468"/>
        <end position="485"/>
    </location>
</feature>
<feature type="compositionally biased region" description="Basic and acidic residues" evidence="1">
    <location>
        <begin position="175"/>
        <end position="186"/>
    </location>
</feature>
<keyword evidence="3" id="KW-1185">Reference proteome</keyword>
<feature type="compositionally biased region" description="Basic and acidic residues" evidence="1">
    <location>
        <begin position="217"/>
        <end position="228"/>
    </location>
</feature>
<feature type="region of interest" description="Disordered" evidence="1">
    <location>
        <begin position="89"/>
        <end position="244"/>
    </location>
</feature>
<reference evidence="2" key="1">
    <citation type="submission" date="2021-12" db="EMBL/GenBank/DDBJ databases">
        <title>Convergent genome expansion in fungi linked to evolution of root-endophyte symbiosis.</title>
        <authorList>
            <consortium name="DOE Joint Genome Institute"/>
            <person name="Ke Y.-H."/>
            <person name="Bonito G."/>
            <person name="Liao H.-L."/>
            <person name="Looney B."/>
            <person name="Rojas-Flechas A."/>
            <person name="Nash J."/>
            <person name="Hameed K."/>
            <person name="Schadt C."/>
            <person name="Martin F."/>
            <person name="Crous P.W."/>
            <person name="Miettinen O."/>
            <person name="Magnuson J.K."/>
            <person name="Labbe J."/>
            <person name="Jacobson D."/>
            <person name="Doktycz M.J."/>
            <person name="Veneault-Fourrey C."/>
            <person name="Kuo A."/>
            <person name="Mondo S."/>
            <person name="Calhoun S."/>
            <person name="Riley R."/>
            <person name="Ohm R."/>
            <person name="LaButti K."/>
            <person name="Andreopoulos B."/>
            <person name="Pangilinan J."/>
            <person name="Nolan M."/>
            <person name="Tritt A."/>
            <person name="Clum A."/>
            <person name="Lipzen A."/>
            <person name="Daum C."/>
            <person name="Barry K."/>
            <person name="Grigoriev I.V."/>
            <person name="Vilgalys R."/>
        </authorList>
    </citation>
    <scope>NUCLEOTIDE SEQUENCE</scope>
    <source>
        <strain evidence="2">PMI_201</strain>
    </source>
</reference>
<protein>
    <submittedName>
        <fullName evidence="2">Uncharacterized protein</fullName>
    </submittedName>
</protein>
<accession>A0AAD4L0H9</accession>
<comment type="caution">
    <text evidence="2">The sequence shown here is derived from an EMBL/GenBank/DDBJ whole genome shotgun (WGS) entry which is preliminary data.</text>
</comment>
<dbReference type="EMBL" id="JAJTJA010000003">
    <property type="protein sequence ID" value="KAH8701876.1"/>
    <property type="molecule type" value="Genomic_DNA"/>
</dbReference>
<feature type="compositionally biased region" description="Polar residues" evidence="1">
    <location>
        <begin position="115"/>
        <end position="125"/>
    </location>
</feature>
<organism evidence="2 3">
    <name type="scientific">Talaromyces proteolyticus</name>
    <dbReference type="NCBI Taxonomy" id="1131652"/>
    <lineage>
        <taxon>Eukaryota</taxon>
        <taxon>Fungi</taxon>
        <taxon>Dikarya</taxon>
        <taxon>Ascomycota</taxon>
        <taxon>Pezizomycotina</taxon>
        <taxon>Eurotiomycetes</taxon>
        <taxon>Eurotiomycetidae</taxon>
        <taxon>Eurotiales</taxon>
        <taxon>Trichocomaceae</taxon>
        <taxon>Talaromyces</taxon>
        <taxon>Talaromyces sect. Bacilispori</taxon>
    </lineage>
</organism>
<proteinExistence type="predicted"/>